<dbReference type="Proteomes" id="UP000634206">
    <property type="component" value="Unassembled WGS sequence"/>
</dbReference>
<reference evidence="2" key="1">
    <citation type="submission" date="2021-01" db="EMBL/GenBank/DDBJ databases">
        <title>Modified the classification status of verrucomicrobia.</title>
        <authorList>
            <person name="Feng X."/>
        </authorList>
    </citation>
    <scope>NUCLEOTIDE SEQUENCE</scope>
    <source>
        <strain evidence="2">5K15</strain>
    </source>
</reference>
<gene>
    <name evidence="2" type="ORF">JIN83_09820</name>
</gene>
<keyword evidence="1" id="KW-0175">Coiled coil</keyword>
<proteinExistence type="predicted"/>
<evidence type="ECO:0000313" key="3">
    <source>
        <dbReference type="Proteomes" id="UP000634206"/>
    </source>
</evidence>
<dbReference type="AlphaFoldDB" id="A0AAE2VC59"/>
<dbReference type="EMBL" id="JAENIG010000006">
    <property type="protein sequence ID" value="MBK1855255.1"/>
    <property type="molecule type" value="Genomic_DNA"/>
</dbReference>
<sequence length="212" mass="23188">MNITQILLGSTAAMLLAALILSYSAMRDGEVEDGYRQTAKELMDENSRLQAELERLRGAAPTAAPTPAEKPDSMTAAELDALKKENKRLQEEKIAAEEKRKQAEAETLAMNERSVGQRDKEARRARLIANAMVMAQVTEVPEDNGVIPFVVINVKHTNVRVGTRLAIRRNTGIVGEVIVTRIDDEAQIADPLPNPVGKIDIKVGDELIVAPL</sequence>
<feature type="coiled-coil region" evidence="1">
    <location>
        <begin position="32"/>
        <end position="113"/>
    </location>
</feature>
<keyword evidence="3" id="KW-1185">Reference proteome</keyword>
<protein>
    <submittedName>
        <fullName evidence="2">Uncharacterized protein</fullName>
    </submittedName>
</protein>
<organism evidence="2 3">
    <name type="scientific">Oceaniferula flava</name>
    <dbReference type="NCBI Taxonomy" id="2800421"/>
    <lineage>
        <taxon>Bacteria</taxon>
        <taxon>Pseudomonadati</taxon>
        <taxon>Verrucomicrobiota</taxon>
        <taxon>Verrucomicrobiia</taxon>
        <taxon>Verrucomicrobiales</taxon>
        <taxon>Verrucomicrobiaceae</taxon>
        <taxon>Oceaniferula</taxon>
    </lineage>
</organism>
<name>A0AAE2VC59_9BACT</name>
<evidence type="ECO:0000313" key="2">
    <source>
        <dbReference type="EMBL" id="MBK1855255.1"/>
    </source>
</evidence>
<evidence type="ECO:0000256" key="1">
    <source>
        <dbReference type="SAM" id="Coils"/>
    </source>
</evidence>
<accession>A0AAE2VC59</accession>
<dbReference type="RefSeq" id="WP_309489868.1">
    <property type="nucleotide sequence ID" value="NZ_JAENIG010000006.1"/>
</dbReference>
<comment type="caution">
    <text evidence="2">The sequence shown here is derived from an EMBL/GenBank/DDBJ whole genome shotgun (WGS) entry which is preliminary data.</text>
</comment>